<reference evidence="1" key="1">
    <citation type="submission" date="2019-08" db="EMBL/GenBank/DDBJ databases">
        <authorList>
            <person name="Kucharzyk K."/>
            <person name="Murdoch R.W."/>
            <person name="Higgins S."/>
            <person name="Loffler F."/>
        </authorList>
    </citation>
    <scope>NUCLEOTIDE SEQUENCE</scope>
</reference>
<protein>
    <submittedName>
        <fullName evidence="1">Uncharacterized protein</fullName>
    </submittedName>
</protein>
<dbReference type="EMBL" id="VSSQ01037322">
    <property type="protein sequence ID" value="MPM89973.1"/>
    <property type="molecule type" value="Genomic_DNA"/>
</dbReference>
<name>A0A645DMF5_9ZZZZ</name>
<evidence type="ECO:0000313" key="1">
    <source>
        <dbReference type="EMBL" id="MPM89973.1"/>
    </source>
</evidence>
<sequence length="115" mass="12863">MRNLALAFVEVLNLKTQQVAGGGKREARARAVVSKEGDAEAGIKNLRGDVALAEVAKRVGNGEHRVQFVTGFFPRQEKVAFVHVVKLQVLQFLRELLDVFLFTHKLTPKFSCLCW</sequence>
<comment type="caution">
    <text evidence="1">The sequence shown here is derived from an EMBL/GenBank/DDBJ whole genome shotgun (WGS) entry which is preliminary data.</text>
</comment>
<accession>A0A645DMF5</accession>
<proteinExistence type="predicted"/>
<organism evidence="1">
    <name type="scientific">bioreactor metagenome</name>
    <dbReference type="NCBI Taxonomy" id="1076179"/>
    <lineage>
        <taxon>unclassified sequences</taxon>
        <taxon>metagenomes</taxon>
        <taxon>ecological metagenomes</taxon>
    </lineage>
</organism>
<dbReference type="AlphaFoldDB" id="A0A645DMF5"/>
<gene>
    <name evidence="1" type="ORF">SDC9_137089</name>
</gene>